<reference evidence="2 3" key="1">
    <citation type="submission" date="2014-02" db="EMBL/GenBank/DDBJ databases">
        <title>Transposable element dynamics among asymbiotic and ectomycorrhizal Amanita fungi.</title>
        <authorList>
            <consortium name="DOE Joint Genome Institute"/>
            <person name="Hess J."/>
            <person name="Skrede I."/>
            <person name="Wolfe B."/>
            <person name="LaButti K."/>
            <person name="Ohm R.A."/>
            <person name="Grigoriev I.V."/>
            <person name="Pringle A."/>
        </authorList>
    </citation>
    <scope>NUCLEOTIDE SEQUENCE [LARGE SCALE GENOMIC DNA]</scope>
    <source>
        <strain evidence="2 3">SKay4041</strain>
    </source>
</reference>
<dbReference type="SUPFAM" id="SSF48371">
    <property type="entry name" value="ARM repeat"/>
    <property type="match status" value="1"/>
</dbReference>
<feature type="region of interest" description="Disordered" evidence="1">
    <location>
        <begin position="518"/>
        <end position="539"/>
    </location>
</feature>
<organism evidence="2 3">
    <name type="scientific">Amanita thiersii Skay4041</name>
    <dbReference type="NCBI Taxonomy" id="703135"/>
    <lineage>
        <taxon>Eukaryota</taxon>
        <taxon>Fungi</taxon>
        <taxon>Dikarya</taxon>
        <taxon>Basidiomycota</taxon>
        <taxon>Agaricomycotina</taxon>
        <taxon>Agaricomycetes</taxon>
        <taxon>Agaricomycetidae</taxon>
        <taxon>Agaricales</taxon>
        <taxon>Pluteineae</taxon>
        <taxon>Amanitaceae</taxon>
        <taxon>Amanita</taxon>
    </lineage>
</organism>
<dbReference type="Gene3D" id="2.80.10.50">
    <property type="match status" value="1"/>
</dbReference>
<evidence type="ECO:0000256" key="1">
    <source>
        <dbReference type="SAM" id="MobiDB-lite"/>
    </source>
</evidence>
<name>A0A2A9NGS8_9AGAR</name>
<accession>A0A2A9NGS8</accession>
<dbReference type="STRING" id="703135.A0A2A9NGS8"/>
<keyword evidence="3" id="KW-1185">Reference proteome</keyword>
<dbReference type="InterPro" id="IPR016024">
    <property type="entry name" value="ARM-type_fold"/>
</dbReference>
<evidence type="ECO:0000313" key="3">
    <source>
        <dbReference type="Proteomes" id="UP000242287"/>
    </source>
</evidence>
<dbReference type="Proteomes" id="UP000242287">
    <property type="component" value="Unassembled WGS sequence"/>
</dbReference>
<protein>
    <submittedName>
        <fullName evidence="2">Uncharacterized protein</fullName>
    </submittedName>
</protein>
<dbReference type="OrthoDB" id="3266227at2759"/>
<dbReference type="SUPFAM" id="SSF50370">
    <property type="entry name" value="Ricin B-like lectins"/>
    <property type="match status" value="1"/>
</dbReference>
<feature type="compositionally biased region" description="Acidic residues" evidence="1">
    <location>
        <begin position="521"/>
        <end position="539"/>
    </location>
</feature>
<dbReference type="InterPro" id="IPR035992">
    <property type="entry name" value="Ricin_B-like_lectins"/>
</dbReference>
<dbReference type="EMBL" id="KZ302154">
    <property type="protein sequence ID" value="PFH46853.1"/>
    <property type="molecule type" value="Genomic_DNA"/>
</dbReference>
<proteinExistence type="predicted"/>
<sequence length="539" mass="61190">MPIQTGEYHMCNVKEKNIAFLGDQNAYTPLTGMARCRDSRDDLGGMWRVTWLDNGKYTIQNVKHSSYASTKSGINLKPSDIFVEGKRPDDSQPQQFILQEVSGEGQYVIGTTDSRLFWCLTDSEPGTPISLSNNFSNSRCWWTFRSPAKMELYCTITNGNHILSFAGIDSGSMLELRDGGEQRAQRTWIVSQYSPSKYFIQDLETDYYAVPNFNRTMVILGSKKYVWNLKAHSTIPNRYWIYLNHAQGDLYWNAHFEEEAGITIVRLGQPDDTLCGFRIMNLNDSYTVDYSSESISLKEFIGHLNSVHPNVQAEALDHIASIITNPTMVTKELLEPLIRISFFSSGPYKISKSRRNMALKSIAPVLWSSIALPMPDELLMHVLLLIEHPAAENKETPAVAYEENSRENAHLIDCLLSSGVEIVRLACRILCTFTSFSKTEIEAIMRNMGQVLDHEDESDVERVVAALHLLKVLIKLVKQRGEEPAISWRVKRKLRKLEKSESAVLWIPVREVMEELKMEPVVEEENPSESESDADDSKG</sequence>
<dbReference type="AlphaFoldDB" id="A0A2A9NGS8"/>
<gene>
    <name evidence="2" type="ORF">AMATHDRAFT_68952</name>
</gene>
<evidence type="ECO:0000313" key="2">
    <source>
        <dbReference type="EMBL" id="PFH46853.1"/>
    </source>
</evidence>